<comment type="similarity">
    <text evidence="2">Belongs to the DsbB family. BdbC subfamily.</text>
</comment>
<evidence type="ECO:0000256" key="11">
    <source>
        <dbReference type="ARBA" id="ARBA00023284"/>
    </source>
</evidence>
<dbReference type="InterPro" id="IPR023380">
    <property type="entry name" value="DsbB-like_sf"/>
</dbReference>
<keyword evidence="9" id="KW-1015">Disulfide bond</keyword>
<protein>
    <submittedName>
        <fullName evidence="13">Disulfide bond formation protein B</fullName>
    </submittedName>
</protein>
<proteinExistence type="inferred from homology"/>
<feature type="transmembrane region" description="Helical" evidence="12">
    <location>
        <begin position="63"/>
        <end position="82"/>
    </location>
</feature>
<dbReference type="PIRSF" id="PIRSF036659">
    <property type="entry name" value="BdbC"/>
    <property type="match status" value="1"/>
</dbReference>
<organism evidence="13 14">
    <name type="scientific">Paenibacillus lautus</name>
    <name type="common">Bacillus lautus</name>
    <dbReference type="NCBI Taxonomy" id="1401"/>
    <lineage>
        <taxon>Bacteria</taxon>
        <taxon>Bacillati</taxon>
        <taxon>Bacillota</taxon>
        <taxon>Bacilli</taxon>
        <taxon>Bacillales</taxon>
        <taxon>Paenibacillaceae</taxon>
        <taxon>Paenibacillus</taxon>
    </lineage>
</organism>
<evidence type="ECO:0000256" key="6">
    <source>
        <dbReference type="ARBA" id="ARBA00022989"/>
    </source>
</evidence>
<evidence type="ECO:0000256" key="2">
    <source>
        <dbReference type="ARBA" id="ARBA00007602"/>
    </source>
</evidence>
<evidence type="ECO:0000256" key="4">
    <source>
        <dbReference type="ARBA" id="ARBA00022692"/>
    </source>
</evidence>
<comment type="subcellular location">
    <subcellularLocation>
        <location evidence="1">Membrane</location>
        <topology evidence="1">Multi-pass membrane protein</topology>
    </subcellularLocation>
</comment>
<dbReference type="NCBIfam" id="NF002849">
    <property type="entry name" value="PRK03113.1"/>
    <property type="match status" value="1"/>
</dbReference>
<keyword evidence="14" id="KW-1185">Reference proteome</keyword>
<keyword evidence="10" id="KW-0143">Chaperone</keyword>
<keyword evidence="5" id="KW-0249">Electron transport</keyword>
<evidence type="ECO:0000313" key="13">
    <source>
        <dbReference type="EMBL" id="AYB44098.1"/>
    </source>
</evidence>
<dbReference type="PANTHER" id="PTHR43469:SF1">
    <property type="entry name" value="SPBETA PROPHAGE-DERIVED DISULFIDE BOND FORMATION PROTEIN B"/>
    <property type="match status" value="1"/>
</dbReference>
<feature type="transmembrane region" description="Helical" evidence="12">
    <location>
        <begin position="7"/>
        <end position="26"/>
    </location>
</feature>
<evidence type="ECO:0000256" key="3">
    <source>
        <dbReference type="ARBA" id="ARBA00022448"/>
    </source>
</evidence>
<evidence type="ECO:0000256" key="8">
    <source>
        <dbReference type="ARBA" id="ARBA00023136"/>
    </source>
</evidence>
<keyword evidence="6 12" id="KW-1133">Transmembrane helix</keyword>
<gene>
    <name evidence="13" type="ORF">D5F53_12680</name>
</gene>
<dbReference type="GO" id="GO:0015035">
    <property type="term" value="F:protein-disulfide reductase activity"/>
    <property type="evidence" value="ECO:0007669"/>
    <property type="project" value="InterPro"/>
</dbReference>
<dbReference type="InterPro" id="IPR003752">
    <property type="entry name" value="DiS_bond_form_DsbB/BdbC"/>
</dbReference>
<dbReference type="SUPFAM" id="SSF158442">
    <property type="entry name" value="DsbB-like"/>
    <property type="match status" value="1"/>
</dbReference>
<dbReference type="Proteomes" id="UP000266552">
    <property type="component" value="Chromosome"/>
</dbReference>
<dbReference type="HAMAP" id="MF_00287">
    <property type="entry name" value="BdbC"/>
    <property type="match status" value="1"/>
</dbReference>
<evidence type="ECO:0000256" key="7">
    <source>
        <dbReference type="ARBA" id="ARBA00023002"/>
    </source>
</evidence>
<keyword evidence="3" id="KW-0813">Transport</keyword>
<evidence type="ECO:0000256" key="1">
    <source>
        <dbReference type="ARBA" id="ARBA00004141"/>
    </source>
</evidence>
<dbReference type="Gene3D" id="1.20.1550.10">
    <property type="entry name" value="DsbB-like"/>
    <property type="match status" value="1"/>
</dbReference>
<keyword evidence="4 12" id="KW-0812">Transmembrane</keyword>
<dbReference type="PANTHER" id="PTHR43469">
    <property type="entry name" value="DISULFIDE FORMATION PROTEIN-RELATED"/>
    <property type="match status" value="1"/>
</dbReference>
<evidence type="ECO:0000256" key="5">
    <source>
        <dbReference type="ARBA" id="ARBA00022982"/>
    </source>
</evidence>
<sequence>MNKTGVWLFFAWTVATVATGGSLFLSEVWHFTPCVLCWYQRIFMYPLVIVLGIAAYRQKTDIVPYVLPLILIGGGISTYHIVIQKLPHDLSAAACGPVSCMDDYLNWFGWLTIPMLALTAFVLITFALFQAKRSQKQEAAQE</sequence>
<dbReference type="Pfam" id="PF02600">
    <property type="entry name" value="DsbB"/>
    <property type="match status" value="1"/>
</dbReference>
<dbReference type="GO" id="GO:0006457">
    <property type="term" value="P:protein folding"/>
    <property type="evidence" value="ECO:0007669"/>
    <property type="project" value="InterPro"/>
</dbReference>
<keyword evidence="7" id="KW-0560">Oxidoreductase</keyword>
<feature type="transmembrane region" description="Helical" evidence="12">
    <location>
        <begin position="38"/>
        <end position="56"/>
    </location>
</feature>
<reference evidence="13 14" key="1">
    <citation type="submission" date="2018-09" db="EMBL/GenBank/DDBJ databases">
        <title>Genome Sequence of Paenibacillus lautus Strain E7593-69, Azo Dye-Degrading Bacteria, Isolated from Commercial Tattoo Inks.</title>
        <authorList>
            <person name="Nho S.W."/>
            <person name="Kim S.-J."/>
            <person name="Kweon O."/>
            <person name="Cerniglia C.E."/>
        </authorList>
    </citation>
    <scope>NUCLEOTIDE SEQUENCE [LARGE SCALE GENOMIC DNA]</scope>
    <source>
        <strain evidence="13 14">E7593-69</strain>
    </source>
</reference>
<evidence type="ECO:0000256" key="12">
    <source>
        <dbReference type="SAM" id="Phobius"/>
    </source>
</evidence>
<dbReference type="RefSeq" id="WP_119848003.1">
    <property type="nucleotide sequence ID" value="NZ_CP032412.1"/>
</dbReference>
<evidence type="ECO:0000256" key="9">
    <source>
        <dbReference type="ARBA" id="ARBA00023157"/>
    </source>
</evidence>
<dbReference type="EMBL" id="CP032412">
    <property type="protein sequence ID" value="AYB44098.1"/>
    <property type="molecule type" value="Genomic_DNA"/>
</dbReference>
<feature type="transmembrane region" description="Helical" evidence="12">
    <location>
        <begin position="107"/>
        <end position="129"/>
    </location>
</feature>
<name>A0A385TM48_PAELA</name>
<dbReference type="GO" id="GO:0016020">
    <property type="term" value="C:membrane"/>
    <property type="evidence" value="ECO:0007669"/>
    <property type="project" value="UniProtKB-SubCell"/>
</dbReference>
<keyword evidence="8 12" id="KW-0472">Membrane</keyword>
<dbReference type="InterPro" id="IPR012187">
    <property type="entry name" value="Disulphide_bond_form_BdbC"/>
</dbReference>
<accession>A0A385TM48</accession>
<dbReference type="KEGG" id="plw:D5F53_12680"/>
<dbReference type="AlphaFoldDB" id="A0A385TM48"/>
<keyword evidence="11" id="KW-0676">Redox-active center</keyword>
<evidence type="ECO:0000313" key="14">
    <source>
        <dbReference type="Proteomes" id="UP000266552"/>
    </source>
</evidence>
<evidence type="ECO:0000256" key="10">
    <source>
        <dbReference type="ARBA" id="ARBA00023186"/>
    </source>
</evidence>